<proteinExistence type="predicted"/>
<protein>
    <submittedName>
        <fullName evidence="2">Uncharacterized protein</fullName>
    </submittedName>
</protein>
<dbReference type="InParanoid" id="K3XU46"/>
<reference evidence="2" key="2">
    <citation type="submission" date="2018-08" db="UniProtKB">
        <authorList>
            <consortium name="EnsemblPlants"/>
        </authorList>
    </citation>
    <scope>IDENTIFICATION</scope>
    <source>
        <strain evidence="2">Yugu1</strain>
    </source>
</reference>
<dbReference type="EMBL" id="AGNK02003249">
    <property type="status" value="NOT_ANNOTATED_CDS"/>
    <property type="molecule type" value="Genomic_DNA"/>
</dbReference>
<dbReference type="EnsemblPlants" id="KQL06443">
    <property type="protein sequence ID" value="KQL06443"/>
    <property type="gene ID" value="SETIT_005453mg"/>
</dbReference>
<evidence type="ECO:0000313" key="3">
    <source>
        <dbReference type="Proteomes" id="UP000004995"/>
    </source>
</evidence>
<name>K3XU46_SETIT</name>
<dbReference type="Proteomes" id="UP000004995">
    <property type="component" value="Unassembled WGS sequence"/>
</dbReference>
<dbReference type="AlphaFoldDB" id="K3XU46"/>
<sequence>MLLKKAIGTEMSNITEQASSTPRMRHLQSLNTKEKKTRKIETKRSKRGSGKAISQDRGAELLIIKLRII</sequence>
<evidence type="ECO:0000256" key="1">
    <source>
        <dbReference type="SAM" id="MobiDB-lite"/>
    </source>
</evidence>
<organism evidence="2 3">
    <name type="scientific">Setaria italica</name>
    <name type="common">Foxtail millet</name>
    <name type="synonym">Panicum italicum</name>
    <dbReference type="NCBI Taxonomy" id="4555"/>
    <lineage>
        <taxon>Eukaryota</taxon>
        <taxon>Viridiplantae</taxon>
        <taxon>Streptophyta</taxon>
        <taxon>Embryophyta</taxon>
        <taxon>Tracheophyta</taxon>
        <taxon>Spermatophyta</taxon>
        <taxon>Magnoliopsida</taxon>
        <taxon>Liliopsida</taxon>
        <taxon>Poales</taxon>
        <taxon>Poaceae</taxon>
        <taxon>PACMAD clade</taxon>
        <taxon>Panicoideae</taxon>
        <taxon>Panicodae</taxon>
        <taxon>Paniceae</taxon>
        <taxon>Cenchrinae</taxon>
        <taxon>Setaria</taxon>
    </lineage>
</organism>
<dbReference type="Gramene" id="KQL06443">
    <property type="protein sequence ID" value="KQL06443"/>
    <property type="gene ID" value="SETIT_005453mg"/>
</dbReference>
<feature type="region of interest" description="Disordered" evidence="1">
    <location>
        <begin position="16"/>
        <end position="53"/>
    </location>
</feature>
<reference evidence="3" key="1">
    <citation type="journal article" date="2012" name="Nat. Biotechnol.">
        <title>Reference genome sequence of the model plant Setaria.</title>
        <authorList>
            <person name="Bennetzen J.L."/>
            <person name="Schmutz J."/>
            <person name="Wang H."/>
            <person name="Percifield R."/>
            <person name="Hawkins J."/>
            <person name="Pontaroli A.C."/>
            <person name="Estep M."/>
            <person name="Feng L."/>
            <person name="Vaughn J.N."/>
            <person name="Grimwood J."/>
            <person name="Jenkins J."/>
            <person name="Barry K."/>
            <person name="Lindquist E."/>
            <person name="Hellsten U."/>
            <person name="Deshpande S."/>
            <person name="Wang X."/>
            <person name="Wu X."/>
            <person name="Mitros T."/>
            <person name="Triplett J."/>
            <person name="Yang X."/>
            <person name="Ye C.Y."/>
            <person name="Mauro-Herrera M."/>
            <person name="Wang L."/>
            <person name="Li P."/>
            <person name="Sharma M."/>
            <person name="Sharma R."/>
            <person name="Ronald P.C."/>
            <person name="Panaud O."/>
            <person name="Kellogg E.A."/>
            <person name="Brutnell T.P."/>
            <person name="Doust A.N."/>
            <person name="Tuskan G.A."/>
            <person name="Rokhsar D."/>
            <person name="Devos K.M."/>
        </authorList>
    </citation>
    <scope>NUCLEOTIDE SEQUENCE [LARGE SCALE GENOMIC DNA]</scope>
    <source>
        <strain evidence="3">cv. Yugu1</strain>
    </source>
</reference>
<dbReference type="HOGENOM" id="CLU_2780666_0_0_1"/>
<keyword evidence="3" id="KW-1185">Reference proteome</keyword>
<evidence type="ECO:0000313" key="2">
    <source>
        <dbReference type="EnsemblPlants" id="KQL06443"/>
    </source>
</evidence>
<accession>K3XU46</accession>